<dbReference type="NCBIfam" id="TIGR03429">
    <property type="entry name" value="arom_pren_DMATS"/>
    <property type="match status" value="1"/>
</dbReference>
<dbReference type="Pfam" id="PF11991">
    <property type="entry name" value="Trp_DMAT"/>
    <property type="match status" value="1"/>
</dbReference>
<dbReference type="AlphaFoldDB" id="A0A1F8A0Q4"/>
<comment type="caution">
    <text evidence="4">The sequence shown here is derived from an EMBL/GenBank/DDBJ whole genome shotgun (WGS) entry which is preliminary data.</text>
</comment>
<evidence type="ECO:0000313" key="4">
    <source>
        <dbReference type="EMBL" id="OGM45312.1"/>
    </source>
</evidence>
<dbReference type="GO" id="GO:0016765">
    <property type="term" value="F:transferase activity, transferring alkyl or aryl (other than methyl) groups"/>
    <property type="evidence" value="ECO:0007669"/>
    <property type="project" value="InterPro"/>
</dbReference>
<accession>A0A1F8A0Q4</accession>
<dbReference type="Proteomes" id="UP000179179">
    <property type="component" value="Unassembled WGS sequence"/>
</dbReference>
<keyword evidence="5" id="KW-1185">Reference proteome</keyword>
<dbReference type="SFLD" id="SFLDG01162">
    <property type="entry name" value="I"/>
    <property type="match status" value="1"/>
</dbReference>
<organism evidence="4 5">
    <name type="scientific">Aspergillus bombycis</name>
    <dbReference type="NCBI Taxonomy" id="109264"/>
    <lineage>
        <taxon>Eukaryota</taxon>
        <taxon>Fungi</taxon>
        <taxon>Dikarya</taxon>
        <taxon>Ascomycota</taxon>
        <taxon>Pezizomycotina</taxon>
        <taxon>Eurotiomycetes</taxon>
        <taxon>Eurotiomycetidae</taxon>
        <taxon>Eurotiales</taxon>
        <taxon>Aspergillaceae</taxon>
        <taxon>Aspergillus</taxon>
    </lineage>
</organism>
<evidence type="ECO:0000256" key="2">
    <source>
        <dbReference type="ARBA" id="ARBA00010209"/>
    </source>
</evidence>
<comment type="pathway">
    <text evidence="1">Secondary metabolite biosynthesis.</text>
</comment>
<protein>
    <submittedName>
        <fullName evidence="4">Dimethylallyl tryptophan synthase</fullName>
    </submittedName>
</protein>
<dbReference type="RefSeq" id="XP_022389029.1">
    <property type="nucleotide sequence ID" value="XM_022533553.1"/>
</dbReference>
<evidence type="ECO:0000256" key="1">
    <source>
        <dbReference type="ARBA" id="ARBA00005179"/>
    </source>
</evidence>
<gene>
    <name evidence="4" type="ORF">ABOM_006424</name>
</gene>
<dbReference type="STRING" id="109264.A0A1F8A0Q4"/>
<reference evidence="4 5" key="1">
    <citation type="journal article" date="2016" name="Genome Biol. Evol.">
        <title>Draft genome sequence of an aflatoxigenic Aspergillus species, A. bombycis.</title>
        <authorList>
            <person name="Moore G.G."/>
            <person name="Mack B.M."/>
            <person name="Beltz S.B."/>
            <person name="Gilbert M.K."/>
        </authorList>
    </citation>
    <scope>NUCLEOTIDE SEQUENCE [LARGE SCALE GENOMIC DNA]</scope>
    <source>
        <strain evidence="5">NRRL 26010</strain>
    </source>
</reference>
<evidence type="ECO:0000313" key="5">
    <source>
        <dbReference type="Proteomes" id="UP000179179"/>
    </source>
</evidence>
<dbReference type="CDD" id="cd13929">
    <property type="entry name" value="PT-DMATS_CymD"/>
    <property type="match status" value="1"/>
</dbReference>
<dbReference type="SFLD" id="SFLDS00036">
    <property type="entry name" value="Aromatic_Prenyltransferase"/>
    <property type="match status" value="1"/>
</dbReference>
<name>A0A1F8A0Q4_9EURO</name>
<keyword evidence="3" id="KW-0808">Transferase</keyword>
<evidence type="ECO:0000256" key="3">
    <source>
        <dbReference type="ARBA" id="ARBA00022679"/>
    </source>
</evidence>
<dbReference type="InterPro" id="IPR017795">
    <property type="entry name" value="ABBA_NscD-like"/>
</dbReference>
<dbReference type="GeneID" id="34449814"/>
<proteinExistence type="inferred from homology"/>
<dbReference type="PANTHER" id="PTHR40627">
    <property type="entry name" value="INDOLE PRENYLTRANSFERASE TDIB-RELATED"/>
    <property type="match status" value="1"/>
</dbReference>
<comment type="similarity">
    <text evidence="2">Belongs to the tryptophan dimethylallyltransferase family.</text>
</comment>
<dbReference type="InterPro" id="IPR033964">
    <property type="entry name" value="ABBA"/>
</dbReference>
<sequence>MTPVLWGRNIIASGSTRLLQIRYRLSPYTVPKSHISTAIATESEDTTSFADKPYVDSQFWENAVGTALRTLMGGAEYDAASLQQHLTFVSQSVAPALGARPTQGQAPQWKSFMTDDYSPLEYSWSWDGERPTIRYSFEPIGPFAGTEWDPYNHQAPMAYADHLRRQLPAADWTWFAHFARAFHRDTSAKVAAHHDGSSPSSVFIGFDLGRDGRMMCKMYLVPVKAEQTGQSRLAVLDDAVRTLPQFSDLSAYPPLQGFLRHQEEGGTPAHIIGVAVDCVDPSAAKLKIYFRSPSTSFASVKDTLTAGGTVSSWDACALEQLRELWSLVLGLPPDFSHDQELPSKSHETSGVLYNFDIKLGNQQPETKVYIPVRHYGQSDHAIAVGLVEFLQRRGGRTPYQDRFLKALEQYASFRSLDQGCGVQTYIACAFKRGQLSLTSYLSAEIYHPGRWEDGILALPRAHSGSGHLAPRVAAASILEWRISTPSGLFRPAYVSVC</sequence>
<dbReference type="GO" id="GO:0009820">
    <property type="term" value="P:alkaloid metabolic process"/>
    <property type="evidence" value="ECO:0007669"/>
    <property type="project" value="InterPro"/>
</dbReference>
<dbReference type="EMBL" id="LYCR01000044">
    <property type="protein sequence ID" value="OGM45312.1"/>
    <property type="molecule type" value="Genomic_DNA"/>
</dbReference>
<dbReference type="OrthoDB" id="3354387at2759"/>
<dbReference type="PANTHER" id="PTHR40627:SF4">
    <property type="entry name" value="PRENYLTRANSFERASE ASQH1-RELATED"/>
    <property type="match status" value="1"/>
</dbReference>